<dbReference type="Proteomes" id="UP001597083">
    <property type="component" value="Unassembled WGS sequence"/>
</dbReference>
<name>A0ABW3CG42_9ACTN</name>
<feature type="domain" description="PDZ" evidence="1">
    <location>
        <begin position="2"/>
        <end position="53"/>
    </location>
</feature>
<dbReference type="InterPro" id="IPR036034">
    <property type="entry name" value="PDZ_sf"/>
</dbReference>
<reference evidence="3" key="1">
    <citation type="journal article" date="2019" name="Int. J. Syst. Evol. Microbiol.">
        <title>The Global Catalogue of Microorganisms (GCM) 10K type strain sequencing project: providing services to taxonomists for standard genome sequencing and annotation.</title>
        <authorList>
            <consortium name="The Broad Institute Genomics Platform"/>
            <consortium name="The Broad Institute Genome Sequencing Center for Infectious Disease"/>
            <person name="Wu L."/>
            <person name="Ma J."/>
        </authorList>
    </citation>
    <scope>NUCLEOTIDE SEQUENCE [LARGE SCALE GENOMIC DNA]</scope>
    <source>
        <strain evidence="3">JCM 31696</strain>
    </source>
</reference>
<proteinExistence type="predicted"/>
<dbReference type="Pfam" id="PF13180">
    <property type="entry name" value="PDZ_2"/>
    <property type="match status" value="1"/>
</dbReference>
<dbReference type="Gene3D" id="2.30.42.10">
    <property type="match status" value="1"/>
</dbReference>
<sequence length="56" mass="6013">MGLRPGDVITKVDERLIEDATDLIAVIRSKAPGDKVRVTYRRGGSESTVDVTLAGN</sequence>
<comment type="caution">
    <text evidence="2">The sequence shown here is derived from an EMBL/GenBank/DDBJ whole genome shotgun (WGS) entry which is preliminary data.</text>
</comment>
<gene>
    <name evidence="2" type="ORF">ACFQ07_10070</name>
</gene>
<evidence type="ECO:0000313" key="2">
    <source>
        <dbReference type="EMBL" id="MFD0852571.1"/>
    </source>
</evidence>
<evidence type="ECO:0000313" key="3">
    <source>
        <dbReference type="Proteomes" id="UP001597083"/>
    </source>
</evidence>
<protein>
    <submittedName>
        <fullName evidence="2">PDZ domain-containing protein</fullName>
    </submittedName>
</protein>
<keyword evidence="3" id="KW-1185">Reference proteome</keyword>
<dbReference type="SUPFAM" id="SSF50156">
    <property type="entry name" value="PDZ domain-like"/>
    <property type="match status" value="1"/>
</dbReference>
<organism evidence="2 3">
    <name type="scientific">Actinomadura adrarensis</name>
    <dbReference type="NCBI Taxonomy" id="1819600"/>
    <lineage>
        <taxon>Bacteria</taxon>
        <taxon>Bacillati</taxon>
        <taxon>Actinomycetota</taxon>
        <taxon>Actinomycetes</taxon>
        <taxon>Streptosporangiales</taxon>
        <taxon>Thermomonosporaceae</taxon>
        <taxon>Actinomadura</taxon>
    </lineage>
</organism>
<dbReference type="EMBL" id="JBHTIR010001455">
    <property type="protein sequence ID" value="MFD0852571.1"/>
    <property type="molecule type" value="Genomic_DNA"/>
</dbReference>
<dbReference type="InterPro" id="IPR001478">
    <property type="entry name" value="PDZ"/>
</dbReference>
<accession>A0ABW3CG42</accession>
<evidence type="ECO:0000259" key="1">
    <source>
        <dbReference type="Pfam" id="PF13180"/>
    </source>
</evidence>